<evidence type="ECO:0000313" key="3">
    <source>
        <dbReference type="WBParaSite" id="MBELARI_LOCUS8516"/>
    </source>
</evidence>
<sequence>MVSLYKVVSLVYNAFGGTEKFSYWPQDRDRRIRLNVPPLCCCSRCLLGVQREPPSPKMGCSAVTGRSYHRPAGLVDHDLGGDCTRCKIESTGQPIGCDFDNVWCLRDTHSHPNVAKEFLDEHWVNGFGEELPTSLRDFHGNLCFNVTASILFFILALVQFIFVRPGRCPISMSLTEDGCATRHPSLPIRFFMYISGIQQQ</sequence>
<protein>
    <submittedName>
        <fullName evidence="3">Uncharacterized protein</fullName>
    </submittedName>
</protein>
<organism evidence="2 3">
    <name type="scientific">Mesorhabditis belari</name>
    <dbReference type="NCBI Taxonomy" id="2138241"/>
    <lineage>
        <taxon>Eukaryota</taxon>
        <taxon>Metazoa</taxon>
        <taxon>Ecdysozoa</taxon>
        <taxon>Nematoda</taxon>
        <taxon>Chromadorea</taxon>
        <taxon>Rhabditida</taxon>
        <taxon>Rhabditina</taxon>
        <taxon>Rhabditomorpha</taxon>
        <taxon>Rhabditoidea</taxon>
        <taxon>Rhabditidae</taxon>
        <taxon>Mesorhabditinae</taxon>
        <taxon>Mesorhabditis</taxon>
    </lineage>
</organism>
<keyword evidence="1" id="KW-1133">Transmembrane helix</keyword>
<dbReference type="AlphaFoldDB" id="A0AAF3FP33"/>
<feature type="transmembrane region" description="Helical" evidence="1">
    <location>
        <begin position="142"/>
        <end position="162"/>
    </location>
</feature>
<dbReference type="Proteomes" id="UP000887575">
    <property type="component" value="Unassembled WGS sequence"/>
</dbReference>
<dbReference type="WBParaSite" id="MBELARI_LOCUS8516">
    <property type="protein sequence ID" value="MBELARI_LOCUS8516"/>
    <property type="gene ID" value="MBELARI_LOCUS8516"/>
</dbReference>
<keyword evidence="1" id="KW-0812">Transmembrane</keyword>
<proteinExistence type="predicted"/>
<evidence type="ECO:0000313" key="2">
    <source>
        <dbReference type="Proteomes" id="UP000887575"/>
    </source>
</evidence>
<name>A0AAF3FP33_9BILA</name>
<reference evidence="3" key="1">
    <citation type="submission" date="2024-02" db="UniProtKB">
        <authorList>
            <consortium name="WormBaseParasite"/>
        </authorList>
    </citation>
    <scope>IDENTIFICATION</scope>
</reference>
<keyword evidence="2" id="KW-1185">Reference proteome</keyword>
<accession>A0AAF3FP33</accession>
<evidence type="ECO:0000256" key="1">
    <source>
        <dbReference type="SAM" id="Phobius"/>
    </source>
</evidence>
<keyword evidence="1" id="KW-0472">Membrane</keyword>